<dbReference type="InterPro" id="IPR019734">
    <property type="entry name" value="TPR_rpt"/>
</dbReference>
<feature type="repeat" description="TPR" evidence="3">
    <location>
        <begin position="400"/>
        <end position="433"/>
    </location>
</feature>
<organism evidence="4 6">
    <name type="scientific">Adineta steineri</name>
    <dbReference type="NCBI Taxonomy" id="433720"/>
    <lineage>
        <taxon>Eukaryota</taxon>
        <taxon>Metazoa</taxon>
        <taxon>Spiralia</taxon>
        <taxon>Gnathifera</taxon>
        <taxon>Rotifera</taxon>
        <taxon>Eurotatoria</taxon>
        <taxon>Bdelloidea</taxon>
        <taxon>Adinetida</taxon>
        <taxon>Adinetidae</taxon>
        <taxon>Adineta</taxon>
    </lineage>
</organism>
<dbReference type="SUPFAM" id="SSF48452">
    <property type="entry name" value="TPR-like"/>
    <property type="match status" value="1"/>
</dbReference>
<dbReference type="EMBL" id="CAJOBB010000812">
    <property type="protein sequence ID" value="CAF3756641.1"/>
    <property type="molecule type" value="Genomic_DNA"/>
</dbReference>
<dbReference type="SMART" id="SM00028">
    <property type="entry name" value="TPR"/>
    <property type="match status" value="6"/>
</dbReference>
<dbReference type="SUPFAM" id="SSF56399">
    <property type="entry name" value="ADP-ribosylation"/>
    <property type="match status" value="1"/>
</dbReference>
<evidence type="ECO:0000256" key="2">
    <source>
        <dbReference type="ARBA" id="ARBA00022803"/>
    </source>
</evidence>
<dbReference type="Gene3D" id="3.90.176.10">
    <property type="entry name" value="Toxin ADP-ribosyltransferase, Chain A, domain 1"/>
    <property type="match status" value="1"/>
</dbReference>
<dbReference type="Pfam" id="PF13424">
    <property type="entry name" value="TPR_12"/>
    <property type="match status" value="2"/>
</dbReference>
<protein>
    <submittedName>
        <fullName evidence="4">Uncharacterized protein</fullName>
    </submittedName>
</protein>
<evidence type="ECO:0000313" key="4">
    <source>
        <dbReference type="EMBL" id="CAF1128110.1"/>
    </source>
</evidence>
<dbReference type="PANTHER" id="PTHR45641">
    <property type="entry name" value="TETRATRICOPEPTIDE REPEAT PROTEIN (AFU_ORTHOLOGUE AFUA_6G03870)"/>
    <property type="match status" value="1"/>
</dbReference>
<evidence type="ECO:0000313" key="5">
    <source>
        <dbReference type="EMBL" id="CAF3756641.1"/>
    </source>
</evidence>
<keyword evidence="2 3" id="KW-0802">TPR repeat</keyword>
<dbReference type="AlphaFoldDB" id="A0A814R3A0"/>
<evidence type="ECO:0000256" key="1">
    <source>
        <dbReference type="ARBA" id="ARBA00022737"/>
    </source>
</evidence>
<sequence length="581" mass="67184">MSTLNGIYILCDDESRREEWIQKWSKIKGVFTNIEHLCEVLQLDVNQCDQDSIAVSFVTINDGVSTDNSNQLGFSFMYSQIFKEIILELDHDMKSITDLAVYCRQFYLGNINELKIIDEFEHDYRSQSAIWWYTRKCFIYRMLNHAFRTLNADTLVNMGFFIRNLHQQIEQLYQQQINDYSGNPFLVYHGQGLLKTDFEKLSETKGGFMFFHNFIFASTKQEAAHNFARGSIGKTDMIGILFVISIDPRVISAPFASIEEVSYSKREKEILFSIHTVFRVDSVKQIDKNNQLYQVELQLVANDDEQLRALTKPIEEETSCNIGWQRLCTLLLSTGQLEKAEELCKALLEQTSDPNEKALYYHQLGLINQNQGNYKKSIRYYEQGLEMYRKILPANHHNLAISYNNIGLVYDNIGEYEKALSFYEQAIEIYQTNLPADYPSLATSYNNSGLVYDSMGNYSQALSFYQEAFNIELKTLPSDHPLLAATCDNIGGVYNNMGEYTKALLFNNQALEIYKKNLPENHLNLAQSYNNIACVHHNMKEYSTALSYFERALSIWQPLLPPTHPQLINVEKSIEILKEKL</sequence>
<dbReference type="InterPro" id="IPR011990">
    <property type="entry name" value="TPR-like_helical_dom_sf"/>
</dbReference>
<evidence type="ECO:0000256" key="3">
    <source>
        <dbReference type="PROSITE-ProRule" id="PRU00339"/>
    </source>
</evidence>
<dbReference type="PANTHER" id="PTHR45641:SF1">
    <property type="entry name" value="AAA+ ATPASE DOMAIN-CONTAINING PROTEIN"/>
    <property type="match status" value="1"/>
</dbReference>
<dbReference type="Proteomes" id="UP000663868">
    <property type="component" value="Unassembled WGS sequence"/>
</dbReference>
<gene>
    <name evidence="4" type="ORF">IZO911_LOCUS24531</name>
    <name evidence="5" type="ORF">KXQ929_LOCUS14553</name>
</gene>
<evidence type="ECO:0000313" key="6">
    <source>
        <dbReference type="Proteomes" id="UP000663860"/>
    </source>
</evidence>
<dbReference type="PROSITE" id="PS50293">
    <property type="entry name" value="TPR_REGION"/>
    <property type="match status" value="2"/>
</dbReference>
<dbReference type="PROSITE" id="PS51996">
    <property type="entry name" value="TR_MART"/>
    <property type="match status" value="1"/>
</dbReference>
<proteinExistence type="predicted"/>
<dbReference type="Pfam" id="PF13374">
    <property type="entry name" value="TPR_10"/>
    <property type="match status" value="1"/>
</dbReference>
<feature type="repeat" description="TPR" evidence="3">
    <location>
        <begin position="526"/>
        <end position="559"/>
    </location>
</feature>
<reference evidence="4" key="1">
    <citation type="submission" date="2021-02" db="EMBL/GenBank/DDBJ databases">
        <authorList>
            <person name="Nowell W R."/>
        </authorList>
    </citation>
    <scope>NUCLEOTIDE SEQUENCE</scope>
</reference>
<dbReference type="Gene3D" id="1.25.40.10">
    <property type="entry name" value="Tetratricopeptide repeat domain"/>
    <property type="match status" value="2"/>
</dbReference>
<accession>A0A814R3A0</accession>
<comment type="caution">
    <text evidence="4">The sequence shown here is derived from an EMBL/GenBank/DDBJ whole genome shotgun (WGS) entry which is preliminary data.</text>
</comment>
<dbReference type="Proteomes" id="UP000663860">
    <property type="component" value="Unassembled WGS sequence"/>
</dbReference>
<feature type="repeat" description="TPR" evidence="3">
    <location>
        <begin position="442"/>
        <end position="475"/>
    </location>
</feature>
<dbReference type="PROSITE" id="PS50005">
    <property type="entry name" value="TPR"/>
    <property type="match status" value="5"/>
</dbReference>
<feature type="repeat" description="TPR" evidence="3">
    <location>
        <begin position="358"/>
        <end position="391"/>
    </location>
</feature>
<dbReference type="EMBL" id="CAJNOE010000296">
    <property type="protein sequence ID" value="CAF1128110.1"/>
    <property type="molecule type" value="Genomic_DNA"/>
</dbReference>
<name>A0A814R3A0_9BILA</name>
<keyword evidence="1" id="KW-0677">Repeat</keyword>
<feature type="repeat" description="TPR" evidence="3">
    <location>
        <begin position="484"/>
        <end position="517"/>
    </location>
</feature>